<dbReference type="FunFam" id="3.80.10.10:FF:000015">
    <property type="entry name" value="Leucine rich repeat containing 38"/>
    <property type="match status" value="1"/>
</dbReference>
<keyword evidence="5 13" id="KW-0812">Transmembrane</keyword>
<dbReference type="GO" id="GO:0099104">
    <property type="term" value="F:potassium channel activator activity"/>
    <property type="evidence" value="ECO:0007669"/>
    <property type="project" value="TreeGrafter"/>
</dbReference>
<evidence type="ECO:0000256" key="8">
    <source>
        <dbReference type="ARBA" id="ARBA00022989"/>
    </source>
</evidence>
<dbReference type="Gene3D" id="3.80.10.10">
    <property type="entry name" value="Ribonuclease Inhibitor"/>
    <property type="match status" value="1"/>
</dbReference>
<evidence type="ECO:0000313" key="16">
    <source>
        <dbReference type="RefSeq" id="XP_033778692.1"/>
    </source>
</evidence>
<evidence type="ECO:0000256" key="5">
    <source>
        <dbReference type="ARBA" id="ARBA00022692"/>
    </source>
</evidence>
<keyword evidence="12" id="KW-0407">Ion channel</keyword>
<keyword evidence="11" id="KW-1015">Disulfide bond</keyword>
<dbReference type="GO" id="GO:0005249">
    <property type="term" value="F:voltage-gated potassium channel activity"/>
    <property type="evidence" value="ECO:0007669"/>
    <property type="project" value="TreeGrafter"/>
</dbReference>
<sequence>MLACLPSYCLCCLLLLPRGQLCPPACTCIDYHTVDCMDRGLGSLPGAFPFDVRKLLAAHNHIGALPADFFVYYGDLVYLDLRNNCLAALEAGTFASSARLVFLDLSYNALTQLGVGTFGSAQKLLKLSLSHNNLSEVDEAAFEGLESLQVLELQQNRLRSLAVGALDALPALRTLRLDGNPWLCDCDFAKLFFWMEENAGKLQQGIREIHCSLEDRRIYLHELSEISFSECKFSLTVLDLLIIFFSGVAVSIAAIFSSFFLASTVHCFQKCAPSKDDDDEDEDED</sequence>
<evidence type="ECO:0000256" key="12">
    <source>
        <dbReference type="ARBA" id="ARBA00023303"/>
    </source>
</evidence>
<dbReference type="PROSITE" id="PS51450">
    <property type="entry name" value="LRR"/>
    <property type="match status" value="1"/>
</dbReference>
<keyword evidence="9" id="KW-0406">Ion transport</keyword>
<dbReference type="InterPro" id="IPR003591">
    <property type="entry name" value="Leu-rich_rpt_typical-subtyp"/>
</dbReference>
<evidence type="ECO:0000256" key="9">
    <source>
        <dbReference type="ARBA" id="ARBA00023065"/>
    </source>
</evidence>
<protein>
    <submittedName>
        <fullName evidence="16">Leucine-rich repeat-containing protein 38</fullName>
    </submittedName>
</protein>
<proteinExistence type="predicted"/>
<dbReference type="GeneID" id="117349383"/>
<dbReference type="SUPFAM" id="SSF52058">
    <property type="entry name" value="L domain-like"/>
    <property type="match status" value="1"/>
</dbReference>
<dbReference type="AlphaFoldDB" id="A0A6P8NQY6"/>
<name>A0A6P8NQY6_GEOSA</name>
<organism evidence="15 16">
    <name type="scientific">Geotrypetes seraphini</name>
    <name type="common">Gaboon caecilian</name>
    <name type="synonym">Caecilia seraphini</name>
    <dbReference type="NCBI Taxonomy" id="260995"/>
    <lineage>
        <taxon>Eukaryota</taxon>
        <taxon>Metazoa</taxon>
        <taxon>Chordata</taxon>
        <taxon>Craniata</taxon>
        <taxon>Vertebrata</taxon>
        <taxon>Euteleostomi</taxon>
        <taxon>Amphibia</taxon>
        <taxon>Gymnophiona</taxon>
        <taxon>Geotrypetes</taxon>
    </lineage>
</organism>
<dbReference type="Pfam" id="PF13855">
    <property type="entry name" value="LRR_8"/>
    <property type="match status" value="2"/>
</dbReference>
<dbReference type="InterPro" id="IPR001611">
    <property type="entry name" value="Leu-rich_rpt"/>
</dbReference>
<dbReference type="CTD" id="126755"/>
<reference evidence="16" key="1">
    <citation type="submission" date="2025-08" db="UniProtKB">
        <authorList>
            <consortium name="RefSeq"/>
        </authorList>
    </citation>
    <scope>IDENTIFICATION</scope>
</reference>
<dbReference type="FunCoup" id="A0A6P8NQY6">
    <property type="interactions" value="213"/>
</dbReference>
<keyword evidence="4" id="KW-0433">Leucine-rich repeat</keyword>
<dbReference type="InterPro" id="IPR032675">
    <property type="entry name" value="LRR_dom_sf"/>
</dbReference>
<evidence type="ECO:0000256" key="13">
    <source>
        <dbReference type="SAM" id="Phobius"/>
    </source>
</evidence>
<feature type="signal peptide" evidence="14">
    <location>
        <begin position="1"/>
        <end position="21"/>
    </location>
</feature>
<dbReference type="PANTHER" id="PTHR46473">
    <property type="entry name" value="GH08155P"/>
    <property type="match status" value="1"/>
</dbReference>
<gene>
    <name evidence="16" type="primary">LRRC38</name>
</gene>
<dbReference type="Proteomes" id="UP000515159">
    <property type="component" value="Chromosome 15"/>
</dbReference>
<dbReference type="InParanoid" id="A0A6P8NQY6"/>
<feature type="chain" id="PRO_5027819327" evidence="14">
    <location>
        <begin position="22"/>
        <end position="285"/>
    </location>
</feature>
<keyword evidence="8 13" id="KW-1133">Transmembrane helix</keyword>
<keyword evidence="6 14" id="KW-0732">Signal</keyword>
<evidence type="ECO:0000256" key="14">
    <source>
        <dbReference type="SAM" id="SignalP"/>
    </source>
</evidence>
<dbReference type="GO" id="GO:0044325">
    <property type="term" value="F:transmembrane transporter binding"/>
    <property type="evidence" value="ECO:0007669"/>
    <property type="project" value="TreeGrafter"/>
</dbReference>
<evidence type="ECO:0000256" key="3">
    <source>
        <dbReference type="ARBA" id="ARBA00022475"/>
    </source>
</evidence>
<dbReference type="KEGG" id="gsh:117349383"/>
<dbReference type="SMART" id="SM00369">
    <property type="entry name" value="LRR_TYP"/>
    <property type="match status" value="4"/>
</dbReference>
<evidence type="ECO:0000256" key="2">
    <source>
        <dbReference type="ARBA" id="ARBA00022448"/>
    </source>
</evidence>
<dbReference type="OrthoDB" id="5954366at2759"/>
<keyword evidence="2" id="KW-0813">Transport</keyword>
<dbReference type="GO" id="GO:0008076">
    <property type="term" value="C:voltage-gated potassium channel complex"/>
    <property type="evidence" value="ECO:0007669"/>
    <property type="project" value="TreeGrafter"/>
</dbReference>
<evidence type="ECO:0000313" key="15">
    <source>
        <dbReference type="Proteomes" id="UP000515159"/>
    </source>
</evidence>
<keyword evidence="7" id="KW-0677">Repeat</keyword>
<dbReference type="PANTHER" id="PTHR46473:SF4">
    <property type="entry name" value="LEUCINE-RICH REPEAT-CONTAINING PROTEIN 38"/>
    <property type="match status" value="1"/>
</dbReference>
<evidence type="ECO:0000256" key="4">
    <source>
        <dbReference type="ARBA" id="ARBA00022614"/>
    </source>
</evidence>
<dbReference type="RefSeq" id="XP_033778692.1">
    <property type="nucleotide sequence ID" value="XM_033922801.1"/>
</dbReference>
<evidence type="ECO:0000256" key="7">
    <source>
        <dbReference type="ARBA" id="ARBA00022737"/>
    </source>
</evidence>
<keyword evidence="15" id="KW-1185">Reference proteome</keyword>
<accession>A0A6P8NQY6</accession>
<dbReference type="PRINTS" id="PR00019">
    <property type="entry name" value="LEURICHRPT"/>
</dbReference>
<evidence type="ECO:0000256" key="11">
    <source>
        <dbReference type="ARBA" id="ARBA00023157"/>
    </source>
</evidence>
<feature type="transmembrane region" description="Helical" evidence="13">
    <location>
        <begin position="240"/>
        <end position="262"/>
    </location>
</feature>
<keyword evidence="3" id="KW-1003">Cell membrane</keyword>
<comment type="subcellular location">
    <subcellularLocation>
        <location evidence="1">Cell membrane</location>
        <topology evidence="1">Single-pass membrane protein</topology>
    </subcellularLocation>
</comment>
<keyword evidence="10 13" id="KW-0472">Membrane</keyword>
<evidence type="ECO:0000256" key="10">
    <source>
        <dbReference type="ARBA" id="ARBA00023136"/>
    </source>
</evidence>
<evidence type="ECO:0000256" key="6">
    <source>
        <dbReference type="ARBA" id="ARBA00022729"/>
    </source>
</evidence>
<evidence type="ECO:0000256" key="1">
    <source>
        <dbReference type="ARBA" id="ARBA00004162"/>
    </source>
</evidence>
<dbReference type="InterPro" id="IPR051432">
    <property type="entry name" value="KCNMA1_auxiliary"/>
</dbReference>